<reference evidence="2 3" key="1">
    <citation type="submission" date="2015-07" db="EMBL/GenBank/DDBJ databases">
        <title>The genome of Habropoda laboriosa.</title>
        <authorList>
            <person name="Pan H."/>
            <person name="Kapheim K."/>
        </authorList>
    </citation>
    <scope>NUCLEOTIDE SEQUENCE [LARGE SCALE GENOMIC DNA]</scope>
    <source>
        <strain evidence="2">0110345459</strain>
    </source>
</reference>
<organism evidence="2 3">
    <name type="scientific">Habropoda laboriosa</name>
    <dbReference type="NCBI Taxonomy" id="597456"/>
    <lineage>
        <taxon>Eukaryota</taxon>
        <taxon>Metazoa</taxon>
        <taxon>Ecdysozoa</taxon>
        <taxon>Arthropoda</taxon>
        <taxon>Hexapoda</taxon>
        <taxon>Insecta</taxon>
        <taxon>Pterygota</taxon>
        <taxon>Neoptera</taxon>
        <taxon>Endopterygota</taxon>
        <taxon>Hymenoptera</taxon>
        <taxon>Apocrita</taxon>
        <taxon>Aculeata</taxon>
        <taxon>Apoidea</taxon>
        <taxon>Anthophila</taxon>
        <taxon>Apidae</taxon>
        <taxon>Habropoda</taxon>
    </lineage>
</organism>
<gene>
    <name evidence="2" type="ORF">WH47_09847</name>
</gene>
<keyword evidence="3" id="KW-1185">Reference proteome</keyword>
<evidence type="ECO:0000313" key="3">
    <source>
        <dbReference type="Proteomes" id="UP000053825"/>
    </source>
</evidence>
<dbReference type="Proteomes" id="UP000053825">
    <property type="component" value="Unassembled WGS sequence"/>
</dbReference>
<proteinExistence type="predicted"/>
<keyword evidence="1" id="KW-0812">Transmembrane</keyword>
<accession>A0A0L7R357</accession>
<feature type="transmembrane region" description="Helical" evidence="1">
    <location>
        <begin position="6"/>
        <end position="22"/>
    </location>
</feature>
<dbReference type="AlphaFoldDB" id="A0A0L7R357"/>
<keyword evidence="1" id="KW-0472">Membrane</keyword>
<sequence length="80" mass="9925">MWSSHITLLLYYVIIFLVFYEFQIEFSKDHLALLRTIFFQIITEKNECYVMNAKMNNNSRIYTYLYNNILEMKYFRSKKI</sequence>
<evidence type="ECO:0000256" key="1">
    <source>
        <dbReference type="SAM" id="Phobius"/>
    </source>
</evidence>
<dbReference type="EMBL" id="KQ414663">
    <property type="protein sequence ID" value="KOC65268.1"/>
    <property type="molecule type" value="Genomic_DNA"/>
</dbReference>
<protein>
    <submittedName>
        <fullName evidence="2">Uncharacterized protein</fullName>
    </submittedName>
</protein>
<evidence type="ECO:0000313" key="2">
    <source>
        <dbReference type="EMBL" id="KOC65268.1"/>
    </source>
</evidence>
<keyword evidence="1" id="KW-1133">Transmembrane helix</keyword>
<name>A0A0L7R357_9HYME</name>